<accession>A0AAI8W0M7</accession>
<comment type="caution">
    <text evidence="9">The sequence shown here is derived from an EMBL/GenBank/DDBJ whole genome shotgun (WGS) entry which is preliminary data.</text>
</comment>
<evidence type="ECO:0000313" key="9">
    <source>
        <dbReference type="EMBL" id="CAJ2514260.1"/>
    </source>
</evidence>
<evidence type="ECO:0000256" key="1">
    <source>
        <dbReference type="ARBA" id="ARBA00004123"/>
    </source>
</evidence>
<evidence type="ECO:0000256" key="6">
    <source>
        <dbReference type="ARBA" id="ARBA00023242"/>
    </source>
</evidence>
<evidence type="ECO:0000256" key="7">
    <source>
        <dbReference type="ARBA" id="ARBA00025178"/>
    </source>
</evidence>
<comment type="function">
    <text evidence="7">Component of the NuA4 histone acetyltransferase complex which is involved in transcriptional activation of selected genes principally by acetylation of nucleosomal histone H4 and H2A. The NuA4 complex is also involved in DNA repair.</text>
</comment>
<evidence type="ECO:0000256" key="8">
    <source>
        <dbReference type="SAM" id="MobiDB-lite"/>
    </source>
</evidence>
<feature type="region of interest" description="Disordered" evidence="8">
    <location>
        <begin position="174"/>
        <end position="325"/>
    </location>
</feature>
<name>A0AAI8W0M7_9PEZI</name>
<feature type="compositionally biased region" description="Low complexity" evidence="8">
    <location>
        <begin position="206"/>
        <end position="220"/>
    </location>
</feature>
<dbReference type="AlphaFoldDB" id="A0AAI8W0M7"/>
<keyword evidence="5" id="KW-0804">Transcription</keyword>
<evidence type="ECO:0000256" key="3">
    <source>
        <dbReference type="ARBA" id="ARBA00022853"/>
    </source>
</evidence>
<dbReference type="GO" id="GO:0005634">
    <property type="term" value="C:nucleus"/>
    <property type="evidence" value="ECO:0007669"/>
    <property type="project" value="UniProtKB-SubCell"/>
</dbReference>
<feature type="compositionally biased region" description="Basic residues" evidence="8">
    <location>
        <begin position="310"/>
        <end position="325"/>
    </location>
</feature>
<protein>
    <submittedName>
        <fullName evidence="9">Uu.00g023790.m01.CDS01</fullName>
    </submittedName>
</protein>
<feature type="region of interest" description="Disordered" evidence="8">
    <location>
        <begin position="1"/>
        <end position="49"/>
    </location>
</feature>
<organism evidence="9 10">
    <name type="scientific">Anthostomella pinea</name>
    <dbReference type="NCBI Taxonomy" id="933095"/>
    <lineage>
        <taxon>Eukaryota</taxon>
        <taxon>Fungi</taxon>
        <taxon>Dikarya</taxon>
        <taxon>Ascomycota</taxon>
        <taxon>Pezizomycotina</taxon>
        <taxon>Sordariomycetes</taxon>
        <taxon>Xylariomycetidae</taxon>
        <taxon>Xylariales</taxon>
        <taxon>Xylariaceae</taxon>
        <taxon>Anthostomella</taxon>
    </lineage>
</organism>
<reference evidence="9" key="1">
    <citation type="submission" date="2023-10" db="EMBL/GenBank/DDBJ databases">
        <authorList>
            <person name="Hackl T."/>
        </authorList>
    </citation>
    <scope>NUCLEOTIDE SEQUENCE</scope>
</reference>
<dbReference type="InterPro" id="IPR012423">
    <property type="entry name" value="Eaf7/MRGBP"/>
</dbReference>
<keyword evidence="10" id="KW-1185">Reference proteome</keyword>
<dbReference type="PANTHER" id="PTHR13581:SF5">
    <property type="entry name" value="MRG_MORF4L-BINDING PROTEIN"/>
    <property type="match status" value="1"/>
</dbReference>
<evidence type="ECO:0000313" key="10">
    <source>
        <dbReference type="Proteomes" id="UP001295740"/>
    </source>
</evidence>
<comment type="subcellular location">
    <subcellularLocation>
        <location evidence="1">Nucleus</location>
    </subcellularLocation>
</comment>
<feature type="compositionally biased region" description="Basic residues" evidence="8">
    <location>
        <begin position="193"/>
        <end position="204"/>
    </location>
</feature>
<dbReference type="EMBL" id="CAUWAG010000020">
    <property type="protein sequence ID" value="CAJ2514260.1"/>
    <property type="molecule type" value="Genomic_DNA"/>
</dbReference>
<sequence length="325" mass="35425">MPPKRKSKANLAEVGTPKTSAAPAPGDDAMEIDTPQAAETPRAAETPTVTKSNLPTTLEVLNDPWTEDQISSLLKAIIIWKPTGIHKHFRMIAISEHLRNHGIDPDAEPHTRIPGIRKKLAEFFNMEKIDERDNAFDYLKEDGGDEAAEDVYKSFDLPPDDFHDLMWARAMADPNKPDEQSEQSDSAAGVKGTAKKAGSKRKRGNTSAADGSSVAGSSTTKTRRSSTVDDTDQETPFPSSPVGKSARGARSRKRAATKAKVKGDADLDDEEDEEEADDDEEEEEDEDSEDEEEEEKEAPATRGRGTAARGRGRGRGRGKASRKKA</sequence>
<feature type="compositionally biased region" description="Basic residues" evidence="8">
    <location>
        <begin position="247"/>
        <end position="260"/>
    </location>
</feature>
<keyword evidence="3" id="KW-0156">Chromatin regulator</keyword>
<dbReference type="PANTHER" id="PTHR13581">
    <property type="entry name" value="MRG-BINDING PROTEIN"/>
    <property type="match status" value="1"/>
</dbReference>
<comment type="similarity">
    <text evidence="2">Belongs to the EAF7 family.</text>
</comment>
<keyword evidence="6" id="KW-0539">Nucleus</keyword>
<dbReference type="GO" id="GO:0006325">
    <property type="term" value="P:chromatin organization"/>
    <property type="evidence" value="ECO:0007669"/>
    <property type="project" value="UniProtKB-KW"/>
</dbReference>
<feature type="compositionally biased region" description="Low complexity" evidence="8">
    <location>
        <begin position="34"/>
        <end position="48"/>
    </location>
</feature>
<feature type="compositionally biased region" description="Acidic residues" evidence="8">
    <location>
        <begin position="266"/>
        <end position="296"/>
    </location>
</feature>
<dbReference type="GO" id="GO:0035267">
    <property type="term" value="C:NuA4 histone acetyltransferase complex"/>
    <property type="evidence" value="ECO:0007669"/>
    <property type="project" value="TreeGrafter"/>
</dbReference>
<evidence type="ECO:0000256" key="4">
    <source>
        <dbReference type="ARBA" id="ARBA00023015"/>
    </source>
</evidence>
<evidence type="ECO:0000256" key="2">
    <source>
        <dbReference type="ARBA" id="ARBA00007117"/>
    </source>
</evidence>
<keyword evidence="4" id="KW-0805">Transcription regulation</keyword>
<dbReference type="GO" id="GO:0006357">
    <property type="term" value="P:regulation of transcription by RNA polymerase II"/>
    <property type="evidence" value="ECO:0007669"/>
    <property type="project" value="TreeGrafter"/>
</dbReference>
<dbReference type="Proteomes" id="UP001295740">
    <property type="component" value="Unassembled WGS sequence"/>
</dbReference>
<gene>
    <name evidence="9" type="ORF">KHLLAP_LOCUS14728</name>
</gene>
<proteinExistence type="inferred from homology"/>
<dbReference type="Pfam" id="PF07904">
    <property type="entry name" value="Eaf7"/>
    <property type="match status" value="1"/>
</dbReference>
<evidence type="ECO:0000256" key="5">
    <source>
        <dbReference type="ARBA" id="ARBA00023163"/>
    </source>
</evidence>
<feature type="compositionally biased region" description="Low complexity" evidence="8">
    <location>
        <begin position="300"/>
        <end position="309"/>
    </location>
</feature>